<keyword evidence="16" id="KW-0411">Iron-sulfur</keyword>
<dbReference type="FunFam" id="1.10.132.60:FF:000007">
    <property type="entry name" value="DNA polymerase"/>
    <property type="match status" value="1"/>
</dbReference>
<keyword evidence="8" id="KW-0548">Nucleotidyltransferase</keyword>
<dbReference type="Proteomes" id="UP000504608">
    <property type="component" value="Unplaced"/>
</dbReference>
<dbReference type="GO" id="GO:0051539">
    <property type="term" value="F:4 iron, 4 sulfur cluster binding"/>
    <property type="evidence" value="ECO:0007669"/>
    <property type="project" value="UniProtKB-KW"/>
</dbReference>
<evidence type="ECO:0000256" key="3">
    <source>
        <dbReference type="ARBA" id="ARBA00005755"/>
    </source>
</evidence>
<evidence type="ECO:0000256" key="19">
    <source>
        <dbReference type="ARBA" id="ARBA00023242"/>
    </source>
</evidence>
<evidence type="ECO:0000256" key="10">
    <source>
        <dbReference type="ARBA" id="ARBA00022723"/>
    </source>
</evidence>
<evidence type="ECO:0000256" key="18">
    <source>
        <dbReference type="ARBA" id="ARBA00023204"/>
    </source>
</evidence>
<dbReference type="InterPro" id="IPR056435">
    <property type="entry name" value="DPOD/Z_N"/>
</dbReference>
<keyword evidence="14" id="KW-0239">DNA-directed DNA polymerase</keyword>
<dbReference type="OrthoDB" id="2414538at2759"/>
<dbReference type="FunFam" id="3.30.420.10:FF:000082">
    <property type="entry name" value="DNA polymerase"/>
    <property type="match status" value="1"/>
</dbReference>
<keyword evidence="6" id="KW-0004">4Fe-4S</keyword>
<evidence type="ECO:0000256" key="2">
    <source>
        <dbReference type="ARBA" id="ARBA00004123"/>
    </source>
</evidence>
<dbReference type="GO" id="GO:0006260">
    <property type="term" value="P:DNA replication"/>
    <property type="evidence" value="ECO:0007669"/>
    <property type="project" value="UniProtKB-KW"/>
</dbReference>
<dbReference type="GO" id="GO:0003887">
    <property type="term" value="F:DNA-directed DNA polymerase activity"/>
    <property type="evidence" value="ECO:0007669"/>
    <property type="project" value="UniProtKB-KW"/>
</dbReference>
<evidence type="ECO:0000259" key="24">
    <source>
        <dbReference type="PROSITE" id="PS50199"/>
    </source>
</evidence>
<dbReference type="InterPro" id="IPR043502">
    <property type="entry name" value="DNA/RNA_pol_sf"/>
</dbReference>
<proteinExistence type="inferred from homology"/>
<dbReference type="InterPro" id="IPR017964">
    <property type="entry name" value="DNA-dir_DNA_pol_B_CS"/>
</dbReference>
<dbReference type="InterPro" id="IPR006172">
    <property type="entry name" value="DNA-dir_DNA_pol_B"/>
</dbReference>
<dbReference type="InterPro" id="IPR006133">
    <property type="entry name" value="DNA-dir_DNA_pol_B_exonuc"/>
</dbReference>
<comment type="similarity">
    <text evidence="3">Belongs to the DNA polymerase type-B family.</text>
</comment>
<keyword evidence="19" id="KW-0539">Nucleus</keyword>
<keyword evidence="12 22" id="KW-0863">Zinc-finger</keyword>
<evidence type="ECO:0000256" key="4">
    <source>
        <dbReference type="ARBA" id="ARBA00012417"/>
    </source>
</evidence>
<dbReference type="Gene3D" id="4.10.1060.10">
    <property type="entry name" value="Zinc finger, RanBP2-type"/>
    <property type="match status" value="2"/>
</dbReference>
<evidence type="ECO:0000256" key="8">
    <source>
        <dbReference type="ARBA" id="ARBA00022695"/>
    </source>
</evidence>
<evidence type="ECO:0000256" key="14">
    <source>
        <dbReference type="ARBA" id="ARBA00022932"/>
    </source>
</evidence>
<feature type="domain" description="RanBP2-type" evidence="24">
    <location>
        <begin position="2381"/>
        <end position="2410"/>
    </location>
</feature>
<dbReference type="GO" id="GO:0016035">
    <property type="term" value="C:zeta DNA polymerase complex"/>
    <property type="evidence" value="ECO:0007669"/>
    <property type="project" value="InterPro"/>
</dbReference>
<keyword evidence="7" id="KW-0808">Transferase</keyword>
<reference evidence="26" key="1">
    <citation type="submission" date="2025-08" db="UniProtKB">
        <authorList>
            <consortium name="RefSeq"/>
        </authorList>
    </citation>
    <scope>IDENTIFICATION</scope>
    <source>
        <tissue evidence="26">Young leaves</tissue>
    </source>
</reference>
<comment type="subunit">
    <text evidence="21">Forms DNA polymerase zeta with REV7.</text>
</comment>
<keyword evidence="11" id="KW-0227">DNA damage</keyword>
<dbReference type="Pfam" id="PF00136">
    <property type="entry name" value="DNA_pol_B"/>
    <property type="match status" value="1"/>
</dbReference>
<dbReference type="SMART" id="SM00486">
    <property type="entry name" value="POLBc"/>
    <property type="match status" value="1"/>
</dbReference>
<dbReference type="Gene3D" id="3.90.1600.10">
    <property type="entry name" value="Palm domain of DNA polymerase"/>
    <property type="match status" value="1"/>
</dbReference>
<dbReference type="GO" id="GO:0008270">
    <property type="term" value="F:zinc ion binding"/>
    <property type="evidence" value="ECO:0007669"/>
    <property type="project" value="UniProtKB-KW"/>
</dbReference>
<dbReference type="PANTHER" id="PTHR45812">
    <property type="entry name" value="DNA POLYMERASE ZETA CATALYTIC SUBUNIT"/>
    <property type="match status" value="1"/>
</dbReference>
<dbReference type="InterPro" id="IPR042087">
    <property type="entry name" value="DNA_pol_B_thumb"/>
</dbReference>
<dbReference type="KEGG" id="cmax:111493549"/>
<feature type="region of interest" description="Disordered" evidence="23">
    <location>
        <begin position="2469"/>
        <end position="2789"/>
    </location>
</feature>
<dbReference type="SMART" id="SM00547">
    <property type="entry name" value="ZnF_RBZ"/>
    <property type="match status" value="2"/>
</dbReference>
<dbReference type="Gene3D" id="3.30.342.10">
    <property type="entry name" value="DNA Polymerase, chain B, domain 1"/>
    <property type="match status" value="1"/>
</dbReference>
<comment type="cofactor">
    <cofactor evidence="1">
        <name>[4Fe-4S] cluster</name>
        <dbReference type="ChEBI" id="CHEBI:49883"/>
    </cofactor>
</comment>
<dbReference type="GO" id="GO:0000724">
    <property type="term" value="P:double-strand break repair via homologous recombination"/>
    <property type="evidence" value="ECO:0007669"/>
    <property type="project" value="TreeGrafter"/>
</dbReference>
<dbReference type="InterPro" id="IPR030559">
    <property type="entry name" value="PolZ_Rev3"/>
</dbReference>
<dbReference type="FunFam" id="3.30.342.10:FF:000014">
    <property type="entry name" value="DNA polymerase"/>
    <property type="match status" value="1"/>
</dbReference>
<dbReference type="FunFam" id="4.10.1060.10:FF:000014">
    <property type="entry name" value="Putative zinc finger, RanBP2-type"/>
    <property type="match status" value="1"/>
</dbReference>
<evidence type="ECO:0000256" key="12">
    <source>
        <dbReference type="ARBA" id="ARBA00022771"/>
    </source>
</evidence>
<dbReference type="RefSeq" id="XP_022999038.1">
    <property type="nucleotide sequence ID" value="XM_023143270.1"/>
</dbReference>
<evidence type="ECO:0000256" key="6">
    <source>
        <dbReference type="ARBA" id="ARBA00022485"/>
    </source>
</evidence>
<sequence>MGDSQSESSIFSVRIVSIDYYLAPPIPGLGVSYSSFQGGKVSEVPVLRIYGSTPAGQKTCVHVHGVLPYLYVPCSEISLQLQGKGEAFANDVSLALEKALKLKGNSGSKRQHVHGYNLVRAKKLYGYHSSEELFLKIYLYHPQDITRAANLLLNGAVLEKILQPYESHIPFVLQFLVDYNLYGMGLLHLMKLKFRHPVPDAPGKKLNHILQYVSENHGMENPTCMPSDSEADPSNDAASTSPVWISSKIPTDWMWKSPTAMDALDDSGINLCKRQSVCELEGDAAVEDILNQHSKLYTSFSQTHSDVKMVQSLVSIWEEEHRRTGLQEALVPPDPVKPLPKEVLETFSIGMDYEKKMTELYERPKCPSVLTPLEKDERLVQSLTSSANEANIIGLGCSDGEPLKHVMEIGRTNLDSFYPNSFEDHDKMLIEGDDMVPRLSMDEVEVTPKVVDEEALGLLRWLATSQAAQDINSDDELLCETILGPLLPAANMDQVLERASQDYGSESQKECQDILDSVEDLDEFEGFNKRKCCPDDEHLFRSSSEETIPQLDGAADDMFTPCGGSTENSPDRDLYIENERSSKLVVLHGIDSDTCSHKKEKSLWDSLPFQEAEKVNTDSTCVNSCRPDICASLTRDSGFISCFSKEEGGQRDVTVEIEGTGTYTFREGNAFVECSVRDLMRRKRHYRNEQLDCGNGKAKNVTVGGRQKKVWSRGLDSQVLQTNEHNLRFQDSSHLMPCLTNQNASSDIFYENKSTYSDSSMYGKLPLVDGCDGLGQASSPNVGEIPGSETVAGPSQMCFDPWLSESETLGLGPVSLGGCQTLASKKSNSGMSDADVHEIMPSVQFAYEYYLAPCTKRRFLLVNQNSNDRKQKEDAVVSGLGHSLSMVADFDREKILSIGMTTRIKPPNAELMLKEPINTSNTSILSRKLAPLDKKDSEERTGRALDDLLPFFLPRDKKDIFEDYGSSSLKEAVMGVPIHYRNDGSFMYILTHVKSPPSTDSVRQWLSSEQGALRINSGKPLVDDPEKPLPQPGSSSHTSHIVNHGGLTNSSADETSFHDNVEPAKSGGVTAKVKACASFSQDISQISGPDEISKDTPLSQIGFCDPASVGGVQQLTLLSVEVQAECRGDLRPDPRLDAVKMIALAIQNDSGLAVDVVLILCTNIGSSKRTCDGIDYKVLIHHEEKSLFQSFMKIIYLSDPDILIGWDIQSSSLGYLAERASQLGISLLNKISRTPEETKILDGDSNTHTEIPENLVSELVNSDSAAVEDMIIEDEWGRTHASGIHIGGRIVLNIWRLMRNEVKLNMYTLEAVTEAVLKRKFPYIHHRVLTQWFNSGPQKARFRCIEYVMERAKLNLQLMNQLDMINRTSELARVFGIEFFSVLSRGSQHRVESMLLRLAHSQNYLAVSPGNLQVASQPAMECLPLVMEPQSGFYADPVVVLDFQSLYPSMIIAYNLCFCTCLGKVAPSKVNTLGVISYSPEQQVLEELKDQILLTPNGVMYAPPKVRKGILPRLLEEILSTRIMVKQAMKKLAPSQKVLQRVFNARQLALKLIANVTYGYTAAGFSGRMPCAELADSIVQCGRRTLENAISFVNLQEKWKAKVIYGDTDSMFVLLKGRTVEQALGIGQEIASAITAMNPNPVTLKMEKVYAPCFLLTKKRYVGYSFESPEQIEPTFDAKGIETVRRDTCAAVAKTMEQSLRLFFEHQDISEIKTYLQRQWKRILSGRVSIQDFVFAKEIRLGTYRTRGPSSLPPAAIVATKAMRIDPRAEPRYGERVPYVVIYREPGARLADMVVDPMDLLAVDSPYRLNSLYYINKQIIPALQRAFGLVGANLNQWFSEMPRPVREAFFKQPLSAANPNRTRIDYYYLSKHCILCGELVQTSSNLCNQCLQNEAAATTAIIRKTSKLESEMQHLAAICQHCGGADGIVERGVKCTSLACSVFYERLKVQKEFRGLAAVAAHRDLYPKWTSLSSTMAQSPFSLLVLKRLSCSSRFSNAPLSSPLLSHFLTIGSSKRFFTSEVSSTPSSPSSNPKPNSLSARMSFIFDQIDAIEKERSQKDQTLQRIRAWRESKANQNPPVEDGRPESTLGSGNLGDNVNNSESALRMDEANEMERTEKQRKEIELVHPWPEWIELMERLVHQNYFDHRRKDENKMVEELGFRASDLALEEDVGLDLSKDFKAVYTACLNFGKDRFDILRSLSRKDIQILVGFGCPSPDKKVVFSAKLLRKLVHLDEGDVCSSCSLRNSCERAYLVTNKEDEARTIDIMRLLFTFGFDPMKGTVVNDSLLKRKTVKTVVRKLLHEVVKLGSVPIDPTLSPPVIKRPPPKVKQPPPPPKKRVGRDDVEMKKGDWLCPKCDFMNFAKNTVCLQCDAQRPKRQLLPGEWECPECNFLNYRRNMACFHCECKRPTDTFLDNEKQERQHVPSRFEKIANRQEVSNAWNFDFDDDESDGADVAAFEYADSSVAAAEGSHADNLARGSKFNSDLPERQHSDAGNRGPGVGFDDFVDEEDDIDNYELDNSVNNSGRQPHSVDFSDIEGHSGSEDGDDFGHRSGVPSYNKRPRRQQAAFSDSEGDELDSDDDISAKKNWKSSHLTSSRQKSRDNGQSRRGLSYGSDENLDSDLDEDLNERPRSRQSEGKDFDSNRKHFQRRGSSRMGGRSSESDFDDFDRGMRRQKLKGNQRENNRRGSDTRTSGDKYSRGSEFQSNNFRNGRKNTFDENFDDFGDKSHRSRGTNSRFRGNSHGGRGTYSSRSPKEGYKKDRPRRYNEYDTTTDKDYGDFKNSRRVIER</sequence>
<dbReference type="InterPro" id="IPR023211">
    <property type="entry name" value="DNA_pol_palm_dom_sf"/>
</dbReference>
<keyword evidence="9" id="KW-0235">DNA replication</keyword>
<keyword evidence="15" id="KW-0408">Iron</keyword>
<feature type="compositionally biased region" description="Acidic residues" evidence="23">
    <location>
        <begin position="2572"/>
        <end position="2582"/>
    </location>
</feature>
<keyword evidence="17" id="KW-0238">DNA-binding</keyword>
<evidence type="ECO:0000256" key="16">
    <source>
        <dbReference type="ARBA" id="ARBA00023014"/>
    </source>
</evidence>
<evidence type="ECO:0000313" key="26">
    <source>
        <dbReference type="RefSeq" id="XP_022999038.1"/>
    </source>
</evidence>
<evidence type="ECO:0000256" key="1">
    <source>
        <dbReference type="ARBA" id="ARBA00001966"/>
    </source>
</evidence>
<organism evidence="25 26">
    <name type="scientific">Cucurbita maxima</name>
    <name type="common">Pumpkin</name>
    <name type="synonym">Winter squash</name>
    <dbReference type="NCBI Taxonomy" id="3661"/>
    <lineage>
        <taxon>Eukaryota</taxon>
        <taxon>Viridiplantae</taxon>
        <taxon>Streptophyta</taxon>
        <taxon>Embryophyta</taxon>
        <taxon>Tracheophyta</taxon>
        <taxon>Spermatophyta</taxon>
        <taxon>Magnoliopsida</taxon>
        <taxon>eudicotyledons</taxon>
        <taxon>Gunneridae</taxon>
        <taxon>Pentapetalae</taxon>
        <taxon>rosids</taxon>
        <taxon>fabids</taxon>
        <taxon>Cucurbitales</taxon>
        <taxon>Cucurbitaceae</taxon>
        <taxon>Cucurbiteae</taxon>
        <taxon>Cucurbita</taxon>
    </lineage>
</organism>
<dbReference type="InterPro" id="IPR056447">
    <property type="entry name" value="REV3_N"/>
</dbReference>
<comment type="catalytic activity">
    <reaction evidence="20">
        <text>DNA(n) + a 2'-deoxyribonucleoside 5'-triphosphate = DNA(n+1) + diphosphate</text>
        <dbReference type="Rhea" id="RHEA:22508"/>
        <dbReference type="Rhea" id="RHEA-COMP:17339"/>
        <dbReference type="Rhea" id="RHEA-COMP:17340"/>
        <dbReference type="ChEBI" id="CHEBI:33019"/>
        <dbReference type="ChEBI" id="CHEBI:61560"/>
        <dbReference type="ChEBI" id="CHEBI:173112"/>
        <dbReference type="EC" id="2.7.7.7"/>
    </reaction>
</comment>
<comment type="subcellular location">
    <subcellularLocation>
        <location evidence="2">Nucleus</location>
    </subcellularLocation>
</comment>
<dbReference type="GO" id="GO:0003677">
    <property type="term" value="F:DNA binding"/>
    <property type="evidence" value="ECO:0007669"/>
    <property type="project" value="UniProtKB-KW"/>
</dbReference>
<feature type="compositionally biased region" description="Basic and acidic residues" evidence="23">
    <location>
        <begin position="2628"/>
        <end position="2645"/>
    </location>
</feature>
<dbReference type="InterPro" id="IPR025687">
    <property type="entry name" value="Znf-C4pol"/>
</dbReference>
<dbReference type="Pfam" id="PF03104">
    <property type="entry name" value="DNA_pol_B_exo1"/>
    <property type="match status" value="1"/>
</dbReference>
<dbReference type="PROSITE" id="PS00116">
    <property type="entry name" value="DNA_POLYMERASE_B"/>
    <property type="match status" value="1"/>
</dbReference>
<dbReference type="PRINTS" id="PR00106">
    <property type="entry name" value="DNAPOLB"/>
</dbReference>
<evidence type="ECO:0000256" key="7">
    <source>
        <dbReference type="ARBA" id="ARBA00022679"/>
    </source>
</evidence>
<dbReference type="CDD" id="cd05534">
    <property type="entry name" value="POLBc_zeta"/>
    <property type="match status" value="1"/>
</dbReference>
<dbReference type="GeneID" id="111493549"/>
<dbReference type="GO" id="GO:0005634">
    <property type="term" value="C:nucleus"/>
    <property type="evidence" value="ECO:0007669"/>
    <property type="project" value="UniProtKB-SubCell"/>
</dbReference>
<feature type="region of interest" description="Disordered" evidence="23">
    <location>
        <begin position="1016"/>
        <end position="1061"/>
    </location>
</feature>
<evidence type="ECO:0000256" key="5">
    <source>
        <dbReference type="ARBA" id="ARBA00021589"/>
    </source>
</evidence>
<evidence type="ECO:0000256" key="11">
    <source>
        <dbReference type="ARBA" id="ARBA00022763"/>
    </source>
</evidence>
<dbReference type="GO" id="GO:0042276">
    <property type="term" value="P:error-prone translesion synthesis"/>
    <property type="evidence" value="ECO:0007669"/>
    <property type="project" value="TreeGrafter"/>
</dbReference>
<keyword evidence="10" id="KW-0479">Metal-binding</keyword>
<evidence type="ECO:0000256" key="15">
    <source>
        <dbReference type="ARBA" id="ARBA00023004"/>
    </source>
</evidence>
<feature type="compositionally biased region" description="Acidic residues" evidence="23">
    <location>
        <begin position="2505"/>
        <end position="2517"/>
    </location>
</feature>
<feature type="region of interest" description="Disordered" evidence="23">
    <location>
        <begin position="2069"/>
        <end position="2102"/>
    </location>
</feature>
<protein>
    <recommendedName>
        <fullName evidence="5">DNA polymerase zeta catalytic subunit</fullName>
        <ecNumber evidence="4">2.7.7.7</ecNumber>
    </recommendedName>
</protein>
<dbReference type="EC" id="2.7.7.7" evidence="4"/>
<evidence type="ECO:0000256" key="17">
    <source>
        <dbReference type="ARBA" id="ARBA00023125"/>
    </source>
</evidence>
<feature type="compositionally biased region" description="Polar residues" evidence="23">
    <location>
        <begin position="2088"/>
        <end position="2102"/>
    </location>
</feature>
<dbReference type="Gene3D" id="1.10.287.690">
    <property type="entry name" value="Helix hairpin bin"/>
    <property type="match status" value="1"/>
</dbReference>
<keyword evidence="18" id="KW-0234">DNA repair</keyword>
<dbReference type="Pfam" id="PF24065">
    <property type="entry name" value="REV3_N"/>
    <property type="match status" value="1"/>
</dbReference>
<evidence type="ECO:0000256" key="9">
    <source>
        <dbReference type="ARBA" id="ARBA00022705"/>
    </source>
</evidence>
<feature type="compositionally biased region" description="Basic and acidic residues" evidence="23">
    <location>
        <begin position="2680"/>
        <end position="2700"/>
    </location>
</feature>
<dbReference type="PROSITE" id="PS01358">
    <property type="entry name" value="ZF_RANBP2_1"/>
    <property type="match status" value="2"/>
</dbReference>
<dbReference type="CDD" id="cd05778">
    <property type="entry name" value="DNA_polB_zeta_exo"/>
    <property type="match status" value="1"/>
</dbReference>
<feature type="compositionally biased region" description="Polar residues" evidence="23">
    <location>
        <begin position="1032"/>
        <end position="1054"/>
    </location>
</feature>
<evidence type="ECO:0000256" key="21">
    <source>
        <dbReference type="ARBA" id="ARBA00066055"/>
    </source>
</evidence>
<dbReference type="SUPFAM" id="SSF90209">
    <property type="entry name" value="Ran binding protein zinc finger-like"/>
    <property type="match status" value="1"/>
</dbReference>
<dbReference type="InterPro" id="IPR006134">
    <property type="entry name" value="DNA-dir_DNA_pol_B_multi_dom"/>
</dbReference>
<feature type="compositionally biased region" description="Basic and acidic residues" evidence="23">
    <location>
        <begin position="2537"/>
        <end position="2551"/>
    </location>
</feature>
<evidence type="ECO:0000256" key="20">
    <source>
        <dbReference type="ARBA" id="ARBA00049244"/>
    </source>
</evidence>
<evidence type="ECO:0000256" key="13">
    <source>
        <dbReference type="ARBA" id="ARBA00022833"/>
    </source>
</evidence>
<name>A0A6J1KIG8_CUCMA</name>
<gene>
    <name evidence="26" type="primary">LOC111493549</name>
</gene>
<evidence type="ECO:0000256" key="23">
    <source>
        <dbReference type="SAM" id="MobiDB-lite"/>
    </source>
</evidence>
<feature type="compositionally biased region" description="Acidic residues" evidence="23">
    <location>
        <begin position="2617"/>
        <end position="2627"/>
    </location>
</feature>
<dbReference type="SUPFAM" id="SSF53098">
    <property type="entry name" value="Ribonuclease H-like"/>
    <property type="match status" value="1"/>
</dbReference>
<dbReference type="InterPro" id="IPR036443">
    <property type="entry name" value="Znf_RanBP2_sf"/>
</dbReference>
<dbReference type="Gene3D" id="3.30.420.10">
    <property type="entry name" value="Ribonuclease H-like superfamily/Ribonuclease H"/>
    <property type="match status" value="1"/>
</dbReference>
<feature type="region of interest" description="Disordered" evidence="23">
    <location>
        <begin position="2317"/>
        <end position="2344"/>
    </location>
</feature>
<feature type="compositionally biased region" description="Basic and acidic residues" evidence="23">
    <location>
        <begin position="2753"/>
        <end position="2789"/>
    </location>
</feature>
<dbReference type="PROSITE" id="PS50199">
    <property type="entry name" value="ZF_RANBP2_2"/>
    <property type="match status" value="2"/>
</dbReference>
<dbReference type="Pfam" id="PF00641">
    <property type="entry name" value="Zn_ribbon_RanBP"/>
    <property type="match status" value="2"/>
</dbReference>
<dbReference type="SUPFAM" id="SSF56672">
    <property type="entry name" value="DNA/RNA polymerases"/>
    <property type="match status" value="1"/>
</dbReference>
<keyword evidence="25" id="KW-1185">Reference proteome</keyword>
<evidence type="ECO:0000256" key="22">
    <source>
        <dbReference type="PROSITE-ProRule" id="PRU00322"/>
    </source>
</evidence>
<dbReference type="InterPro" id="IPR036397">
    <property type="entry name" value="RNaseH_sf"/>
</dbReference>
<dbReference type="FunFam" id="1.10.287.690:FF:000002">
    <property type="entry name" value="DNA polymerase zeta"/>
    <property type="match status" value="1"/>
</dbReference>
<keyword evidence="13" id="KW-0862">Zinc</keyword>
<dbReference type="PANTHER" id="PTHR45812:SF1">
    <property type="entry name" value="DNA POLYMERASE ZETA CATALYTIC SUBUNIT"/>
    <property type="match status" value="1"/>
</dbReference>
<dbReference type="Pfam" id="PF14260">
    <property type="entry name" value="zf-C4pol"/>
    <property type="match status" value="1"/>
</dbReference>
<feature type="domain" description="RanBP2-type" evidence="24">
    <location>
        <begin position="2348"/>
        <end position="2377"/>
    </location>
</feature>
<dbReference type="InterPro" id="IPR012337">
    <property type="entry name" value="RNaseH-like_sf"/>
</dbReference>
<evidence type="ECO:0000313" key="25">
    <source>
        <dbReference type="Proteomes" id="UP000504608"/>
    </source>
</evidence>
<accession>A0A6J1KIG8</accession>
<feature type="compositionally biased region" description="Pro residues" evidence="23">
    <location>
        <begin position="2322"/>
        <end position="2335"/>
    </location>
</feature>
<dbReference type="InterPro" id="IPR001876">
    <property type="entry name" value="Znf_RanBP2"/>
</dbReference>
<dbReference type="Gene3D" id="1.10.132.60">
    <property type="entry name" value="DNA polymerase family B, C-terminal domain"/>
    <property type="match status" value="1"/>
</dbReference>
<dbReference type="GO" id="GO:0000166">
    <property type="term" value="F:nucleotide binding"/>
    <property type="evidence" value="ECO:0007669"/>
    <property type="project" value="InterPro"/>
</dbReference>
<feature type="compositionally biased region" description="Polar residues" evidence="23">
    <location>
        <begin position="2518"/>
        <end position="2528"/>
    </location>
</feature>
<dbReference type="Pfam" id="PF24055">
    <property type="entry name" value="POL3_N"/>
    <property type="match status" value="1"/>
</dbReference>